<proteinExistence type="predicted"/>
<evidence type="ECO:0008006" key="2">
    <source>
        <dbReference type="Google" id="ProtNLM"/>
    </source>
</evidence>
<name>A0A6J4T5F8_9ACTN</name>
<sequence length="103" mass="11305">MEYALALLVLTALVAAFVSVPLRRDEAAAGAAEADRRAELEAAKEAKYREIRDAELDFRMGKVSEADHRATDRELRAQAIAILERLDALEPEPVAGRASGEER</sequence>
<gene>
    <name evidence="1" type="ORF">AVDCRST_MAG17-2189</name>
</gene>
<dbReference type="AlphaFoldDB" id="A0A6J4T5F8"/>
<accession>A0A6J4T5F8</accession>
<dbReference type="EMBL" id="CADCVV010000179">
    <property type="protein sequence ID" value="CAA9514436.1"/>
    <property type="molecule type" value="Genomic_DNA"/>
</dbReference>
<organism evidence="1">
    <name type="scientific">uncultured Solirubrobacterales bacterium</name>
    <dbReference type="NCBI Taxonomy" id="768556"/>
    <lineage>
        <taxon>Bacteria</taxon>
        <taxon>Bacillati</taxon>
        <taxon>Actinomycetota</taxon>
        <taxon>Thermoleophilia</taxon>
        <taxon>Solirubrobacterales</taxon>
        <taxon>environmental samples</taxon>
    </lineage>
</organism>
<protein>
    <recommendedName>
        <fullName evidence="2">C-type cytochrome biogenesis protein CcmI</fullName>
    </recommendedName>
</protein>
<reference evidence="1" key="1">
    <citation type="submission" date="2020-02" db="EMBL/GenBank/DDBJ databases">
        <authorList>
            <person name="Meier V. D."/>
        </authorList>
    </citation>
    <scope>NUCLEOTIDE SEQUENCE</scope>
    <source>
        <strain evidence="1">AVDCRST_MAG17</strain>
    </source>
</reference>
<evidence type="ECO:0000313" key="1">
    <source>
        <dbReference type="EMBL" id="CAA9514436.1"/>
    </source>
</evidence>